<dbReference type="PANTHER" id="PTHR12266:SF0">
    <property type="entry name" value="MITOCHONDRIAL SODIUM_CALCIUM EXCHANGER PROTEIN"/>
    <property type="match status" value="1"/>
</dbReference>
<feature type="transmembrane region" description="Helical" evidence="9">
    <location>
        <begin position="756"/>
        <end position="780"/>
    </location>
</feature>
<evidence type="ECO:0000259" key="10">
    <source>
        <dbReference type="Pfam" id="PF01699"/>
    </source>
</evidence>
<comment type="caution">
    <text evidence="11">The sequence shown here is derived from an EMBL/GenBank/DDBJ whole genome shotgun (WGS) entry which is preliminary data.</text>
</comment>
<dbReference type="GO" id="GO:0099093">
    <property type="term" value="P:calcium export from the mitochondrion"/>
    <property type="evidence" value="ECO:0007669"/>
    <property type="project" value="TreeGrafter"/>
</dbReference>
<evidence type="ECO:0000256" key="6">
    <source>
        <dbReference type="ARBA" id="ARBA00022989"/>
    </source>
</evidence>
<keyword evidence="5 9" id="KW-0812">Transmembrane</keyword>
<evidence type="ECO:0000256" key="3">
    <source>
        <dbReference type="ARBA" id="ARBA00022449"/>
    </source>
</evidence>
<accession>A0A8S4Q535</accession>
<dbReference type="AlphaFoldDB" id="A0A8S4Q535"/>
<feature type="transmembrane region" description="Helical" evidence="9">
    <location>
        <begin position="729"/>
        <end position="749"/>
    </location>
</feature>
<feature type="transmembrane region" description="Helical" evidence="9">
    <location>
        <begin position="157"/>
        <end position="179"/>
    </location>
</feature>
<evidence type="ECO:0000256" key="2">
    <source>
        <dbReference type="ARBA" id="ARBA00022448"/>
    </source>
</evidence>
<feature type="transmembrane region" description="Helical" evidence="9">
    <location>
        <begin position="226"/>
        <end position="244"/>
    </location>
</feature>
<evidence type="ECO:0000313" key="11">
    <source>
        <dbReference type="EMBL" id="CAH1800977.1"/>
    </source>
</evidence>
<reference evidence="11" key="1">
    <citation type="submission" date="2022-03" db="EMBL/GenBank/DDBJ databases">
        <authorList>
            <person name="Martin C."/>
        </authorList>
    </citation>
    <scope>NUCLEOTIDE SEQUENCE</scope>
</reference>
<feature type="transmembrane region" description="Helical" evidence="9">
    <location>
        <begin position="588"/>
        <end position="609"/>
    </location>
</feature>
<evidence type="ECO:0000256" key="4">
    <source>
        <dbReference type="ARBA" id="ARBA00022568"/>
    </source>
</evidence>
<dbReference type="Proteomes" id="UP000749559">
    <property type="component" value="Unassembled WGS sequence"/>
</dbReference>
<keyword evidence="4" id="KW-0106">Calcium</keyword>
<keyword evidence="6 9" id="KW-1133">Transmembrane helix</keyword>
<gene>
    <name evidence="11" type="ORF">OFUS_LOCUS24810</name>
</gene>
<evidence type="ECO:0000256" key="7">
    <source>
        <dbReference type="ARBA" id="ARBA00023136"/>
    </source>
</evidence>
<feature type="transmembrane region" description="Helical" evidence="9">
    <location>
        <begin position="191"/>
        <end position="217"/>
    </location>
</feature>
<keyword evidence="7 9" id="KW-0472">Membrane</keyword>
<keyword evidence="4" id="KW-0406">Ion transport</keyword>
<feature type="transmembrane region" description="Helical" evidence="9">
    <location>
        <begin position="563"/>
        <end position="582"/>
    </location>
</feature>
<evidence type="ECO:0000313" key="12">
    <source>
        <dbReference type="Proteomes" id="UP000749559"/>
    </source>
</evidence>
<sequence length="787" mass="86792">MNKFKKREKQTKKLIKAGVLGTFALVFLAIVYILKKAPLPIDDYEQSVGSKAANHGYGYSRNLLNENAECRDVHQVEDVTQRCAFVSATDSCKEDDGFIQYVDVVYCKFPSNLLPLGVTVLFVWWLFIFIGLATTADDFFCPDLAVISDTLRLSPNVAGVTFLAFGNGAPDIFSAIAAFSSSSGGDAGLAIGGLFGAGVFVTTIVAGTIAIICPFVAMQRPLLRDLIFYLAALFWTFVIFYRGKMFLWEAIGYIMLYFIYVIVVILSQTTFTKQKDSRRKSMMSTVEMRGHRPSIQLEKTADGTSVVSLPDSNASVAHVEDGVDTYGVGSLRLVISPLEIDPSSLDGQVNPTKNTIAVTEGNDNPAFNNNNEDIESKTIDVNGNMKQRRSGSVEKQQNGSIKTADKTSELNDQETVFTIEDKVDPIPRANDEDIVQEVQKDPNADLKNNVSLNKLRRQSSQVSFKMNGDETVDTRRYSLAIESSEIAELEKIRKRAEEEGEKVENPLGEFLAKINPINTEDWSEMKWYAKIYECFKAPIMFLLIISVPVVNFEEERNNWNRHLVCLNCFIGPTWAIVGFQVYSTVLGGVFPLFGVTLIVGFALAALVYFTSKNERPPVYHNAFGFLGFIVAIVWIYVMANEIVNLLKMFGVVFNISDAILGLTLLAWGNSVGDFIADTVMARIGRPRTGFAACFGGPLFNLLLGVGIPFTIKIGGKGSVPLVYSLQQVILTAGLGASLVSSFVSIPLIFKFKINRAYGLYLVLLYVSFLVVAILAEVGVIKGKLKFI</sequence>
<feature type="domain" description="Sodium/calcium exchanger membrane region" evidence="10">
    <location>
        <begin position="624"/>
        <end position="773"/>
    </location>
</feature>
<dbReference type="InterPro" id="IPR051359">
    <property type="entry name" value="CaCA_antiporter"/>
</dbReference>
<proteinExistence type="predicted"/>
<dbReference type="InterPro" id="IPR044880">
    <property type="entry name" value="NCX_ion-bd_dom_sf"/>
</dbReference>
<feature type="transmembrane region" description="Helical" evidence="9">
    <location>
        <begin position="645"/>
        <end position="667"/>
    </location>
</feature>
<dbReference type="PANTHER" id="PTHR12266">
    <property type="entry name" value="NA+/CA2+ K+ INDEPENDENT EXCHANGER"/>
    <property type="match status" value="1"/>
</dbReference>
<keyword evidence="4" id="KW-0109">Calcium transport</keyword>
<dbReference type="InterPro" id="IPR004837">
    <property type="entry name" value="NaCa_Exmemb"/>
</dbReference>
<evidence type="ECO:0000256" key="5">
    <source>
        <dbReference type="ARBA" id="ARBA00022692"/>
    </source>
</evidence>
<feature type="transmembrane region" description="Helical" evidence="9">
    <location>
        <begin position="113"/>
        <end position="136"/>
    </location>
</feature>
<feature type="domain" description="Sodium/calcium exchanger membrane region" evidence="10">
    <location>
        <begin position="123"/>
        <end position="265"/>
    </location>
</feature>
<dbReference type="EMBL" id="CAIIXF020000012">
    <property type="protein sequence ID" value="CAH1800977.1"/>
    <property type="molecule type" value="Genomic_DNA"/>
</dbReference>
<feature type="transmembrane region" description="Helical" evidence="9">
    <location>
        <begin position="14"/>
        <end position="34"/>
    </location>
</feature>
<evidence type="ECO:0000256" key="8">
    <source>
        <dbReference type="SAM" id="MobiDB-lite"/>
    </source>
</evidence>
<dbReference type="OrthoDB" id="6287926at2759"/>
<comment type="subcellular location">
    <subcellularLocation>
        <location evidence="1">Membrane</location>
        <topology evidence="1">Multi-pass membrane protein</topology>
    </subcellularLocation>
</comment>
<evidence type="ECO:0000256" key="1">
    <source>
        <dbReference type="ARBA" id="ARBA00004141"/>
    </source>
</evidence>
<organism evidence="11 12">
    <name type="scientific">Owenia fusiformis</name>
    <name type="common">Polychaete worm</name>
    <dbReference type="NCBI Taxonomy" id="6347"/>
    <lineage>
        <taxon>Eukaryota</taxon>
        <taxon>Metazoa</taxon>
        <taxon>Spiralia</taxon>
        <taxon>Lophotrochozoa</taxon>
        <taxon>Annelida</taxon>
        <taxon>Polychaeta</taxon>
        <taxon>Sedentaria</taxon>
        <taxon>Canalipalpata</taxon>
        <taxon>Sabellida</taxon>
        <taxon>Oweniida</taxon>
        <taxon>Oweniidae</taxon>
        <taxon>Owenia</taxon>
    </lineage>
</organism>
<evidence type="ECO:0000256" key="9">
    <source>
        <dbReference type="SAM" id="Phobius"/>
    </source>
</evidence>
<keyword evidence="2" id="KW-0813">Transport</keyword>
<dbReference type="Pfam" id="PF01699">
    <property type="entry name" value="Na_Ca_ex"/>
    <property type="match status" value="2"/>
</dbReference>
<dbReference type="GO" id="GO:0016020">
    <property type="term" value="C:membrane"/>
    <property type="evidence" value="ECO:0007669"/>
    <property type="project" value="UniProtKB-SubCell"/>
</dbReference>
<name>A0A8S4Q535_OWEFU</name>
<dbReference type="Gene3D" id="1.20.1420.30">
    <property type="entry name" value="NCX, central ion-binding region"/>
    <property type="match status" value="2"/>
</dbReference>
<keyword evidence="3" id="KW-0050">Antiport</keyword>
<dbReference type="GO" id="GO:0006874">
    <property type="term" value="P:intracellular calcium ion homeostasis"/>
    <property type="evidence" value="ECO:0007669"/>
    <property type="project" value="TreeGrafter"/>
</dbReference>
<feature type="region of interest" description="Disordered" evidence="8">
    <location>
        <begin position="385"/>
        <end position="408"/>
    </location>
</feature>
<feature type="transmembrane region" description="Helical" evidence="9">
    <location>
        <begin position="688"/>
        <end position="709"/>
    </location>
</feature>
<protein>
    <recommendedName>
        <fullName evidence="10">Sodium/calcium exchanger membrane region domain-containing protein</fullName>
    </recommendedName>
</protein>
<dbReference type="GO" id="GO:0005432">
    <property type="term" value="F:calcium:sodium antiporter activity"/>
    <property type="evidence" value="ECO:0007669"/>
    <property type="project" value="TreeGrafter"/>
</dbReference>
<feature type="transmembrane region" description="Helical" evidence="9">
    <location>
        <begin position="621"/>
        <end position="639"/>
    </location>
</feature>
<feature type="transmembrane region" description="Helical" evidence="9">
    <location>
        <begin position="250"/>
        <end position="271"/>
    </location>
</feature>
<keyword evidence="12" id="KW-1185">Reference proteome</keyword>